<reference evidence="1 2" key="1">
    <citation type="journal article" date="2017" name="Genome Announc.">
        <title>Genome sequence of the saprophytic ascomycete Epicoccum nigrum ICMP 19927 strain isolated from New Zealand.</title>
        <authorList>
            <person name="Fokin M."/>
            <person name="Fleetwood D."/>
            <person name="Weir B.S."/>
            <person name="Villas-Boas S.G."/>
        </authorList>
    </citation>
    <scope>NUCLEOTIDE SEQUENCE [LARGE SCALE GENOMIC DNA]</scope>
    <source>
        <strain evidence="1 2">ICMP 19927</strain>
    </source>
</reference>
<keyword evidence="2" id="KW-1185">Reference proteome</keyword>
<dbReference type="AlphaFoldDB" id="A0A1Y2LQ07"/>
<dbReference type="Proteomes" id="UP000193240">
    <property type="component" value="Unassembled WGS sequence"/>
</dbReference>
<proteinExistence type="predicted"/>
<gene>
    <name evidence="1" type="ORF">B5807_09750</name>
</gene>
<name>A0A1Y2LQ07_EPING</name>
<accession>A0A1Y2LQ07</accession>
<organism evidence="1 2">
    <name type="scientific">Epicoccum nigrum</name>
    <name type="common">Soil fungus</name>
    <name type="synonym">Epicoccum purpurascens</name>
    <dbReference type="NCBI Taxonomy" id="105696"/>
    <lineage>
        <taxon>Eukaryota</taxon>
        <taxon>Fungi</taxon>
        <taxon>Dikarya</taxon>
        <taxon>Ascomycota</taxon>
        <taxon>Pezizomycotina</taxon>
        <taxon>Dothideomycetes</taxon>
        <taxon>Pleosporomycetidae</taxon>
        <taxon>Pleosporales</taxon>
        <taxon>Pleosporineae</taxon>
        <taxon>Didymellaceae</taxon>
        <taxon>Epicoccum</taxon>
    </lineage>
</organism>
<dbReference type="EMBL" id="KZ107853">
    <property type="protein sequence ID" value="OSS45885.1"/>
    <property type="molecule type" value="Genomic_DNA"/>
</dbReference>
<dbReference type="InParanoid" id="A0A1Y2LQ07"/>
<sequence>MMPCRIVHVTAPGTPFPSSRPRSCLSSHGALTQSPGLLAPHTSKLQSCRVGQLDDQRPDPLPLGAQNGLCDSLSPCAESSVDKLNLLNLGQQTLVLDSVHDEGCQLVCSIIRSSSSLPEPDVAARYGDERVAVRLREGDVGVVLGRIDVELVFVVLVPFLDDGVLQVPGGQHAGILGAVGAVEVLVDVAQHRVHVQWLVCVPSCEGAWSLGEGPPTRCADCRRQRAEGAQAGSGGGGHAECAAAGPAIAGGDGDGRGKLNFFSRIPRPRTSSPCAGQARNIWLLPHDNSTSLHPLPPII</sequence>
<protein>
    <submittedName>
        <fullName evidence="1">Uncharacterized protein</fullName>
    </submittedName>
</protein>
<evidence type="ECO:0000313" key="1">
    <source>
        <dbReference type="EMBL" id="OSS45885.1"/>
    </source>
</evidence>
<evidence type="ECO:0000313" key="2">
    <source>
        <dbReference type="Proteomes" id="UP000193240"/>
    </source>
</evidence>